<name>A0AAD5RRK6_9PEZI</name>
<dbReference type="EMBL" id="JAKWBI020000108">
    <property type="protein sequence ID" value="KAJ2902592.1"/>
    <property type="molecule type" value="Genomic_DNA"/>
</dbReference>
<proteinExistence type="predicted"/>
<feature type="chain" id="PRO_5042134306" evidence="2">
    <location>
        <begin position="16"/>
        <end position="356"/>
    </location>
</feature>
<dbReference type="Gene3D" id="3.40.50.1110">
    <property type="entry name" value="SGNH hydrolase"/>
    <property type="match status" value="1"/>
</dbReference>
<keyword evidence="1" id="KW-0378">Hydrolase</keyword>
<dbReference type="PANTHER" id="PTHR45648:SF22">
    <property type="entry name" value="GDSL LIPASE_ACYLHYDROLASE FAMILY PROTEIN (AFU_ORTHOLOGUE AFUA_4G14700)"/>
    <property type="match status" value="1"/>
</dbReference>
<comment type="caution">
    <text evidence="3">The sequence shown here is derived from an EMBL/GenBank/DDBJ whole genome shotgun (WGS) entry which is preliminary data.</text>
</comment>
<keyword evidence="2" id="KW-0732">Signal</keyword>
<reference evidence="3" key="1">
    <citation type="submission" date="2022-07" db="EMBL/GenBank/DDBJ databases">
        <title>Draft genome sequence of Zalerion maritima ATCC 34329, a (micro)plastics degrading marine fungus.</title>
        <authorList>
            <person name="Paco A."/>
            <person name="Goncalves M.F.M."/>
            <person name="Rocha-Santos T.A.P."/>
            <person name="Alves A."/>
        </authorList>
    </citation>
    <scope>NUCLEOTIDE SEQUENCE</scope>
    <source>
        <strain evidence="3">ATCC 34329</strain>
    </source>
</reference>
<keyword evidence="4" id="KW-1185">Reference proteome</keyword>
<evidence type="ECO:0000256" key="2">
    <source>
        <dbReference type="SAM" id="SignalP"/>
    </source>
</evidence>
<dbReference type="InterPro" id="IPR051058">
    <property type="entry name" value="GDSL_Est/Lipase"/>
</dbReference>
<dbReference type="SUPFAM" id="SSF52266">
    <property type="entry name" value="SGNH hydrolase"/>
    <property type="match status" value="1"/>
</dbReference>
<dbReference type="InterPro" id="IPR036514">
    <property type="entry name" value="SGNH_hydro_sf"/>
</dbReference>
<organism evidence="3 4">
    <name type="scientific">Zalerion maritima</name>
    <dbReference type="NCBI Taxonomy" id="339359"/>
    <lineage>
        <taxon>Eukaryota</taxon>
        <taxon>Fungi</taxon>
        <taxon>Dikarya</taxon>
        <taxon>Ascomycota</taxon>
        <taxon>Pezizomycotina</taxon>
        <taxon>Sordariomycetes</taxon>
        <taxon>Lulworthiomycetidae</taxon>
        <taxon>Lulworthiales</taxon>
        <taxon>Lulworthiaceae</taxon>
        <taxon>Zalerion</taxon>
    </lineage>
</organism>
<accession>A0AAD5RRK6</accession>
<dbReference type="CDD" id="cd01846">
    <property type="entry name" value="fatty_acyltransferase_like"/>
    <property type="match status" value="1"/>
</dbReference>
<dbReference type="PANTHER" id="PTHR45648">
    <property type="entry name" value="GDSL LIPASE/ACYLHYDROLASE FAMILY PROTEIN (AFU_ORTHOLOGUE AFUA_4G14700)"/>
    <property type="match status" value="1"/>
</dbReference>
<feature type="signal peptide" evidence="2">
    <location>
        <begin position="1"/>
        <end position="15"/>
    </location>
</feature>
<evidence type="ECO:0000313" key="3">
    <source>
        <dbReference type="EMBL" id="KAJ2902592.1"/>
    </source>
</evidence>
<evidence type="ECO:0000256" key="1">
    <source>
        <dbReference type="ARBA" id="ARBA00022801"/>
    </source>
</evidence>
<dbReference type="Pfam" id="PF00657">
    <property type="entry name" value="Lipase_GDSL"/>
    <property type="match status" value="1"/>
</dbReference>
<dbReference type="Proteomes" id="UP001201980">
    <property type="component" value="Unassembled WGS sequence"/>
</dbReference>
<protein>
    <submittedName>
        <fullName evidence="3">Acetylesterase</fullName>
    </submittedName>
</protein>
<dbReference type="InterPro" id="IPR001087">
    <property type="entry name" value="GDSL"/>
</dbReference>
<gene>
    <name evidence="3" type="ORF">MKZ38_000353</name>
</gene>
<evidence type="ECO:0000313" key="4">
    <source>
        <dbReference type="Proteomes" id="UP001201980"/>
    </source>
</evidence>
<sequence length="356" mass="39771">MLLTSLLSLVAVVAAKRNGKPRGHHSEFENLVTFGDSYTDENRLGYFINNNGDAPPAGTLLPESSSAASGGYAWGRIIAQNTGAKYYDYAVSGATCSNEIIERYFSSIDAPFPDVMGYEIPAFKADLQWVNETTGTNTLYTDRTAKNTVYALWIGTNDLGNDAFMTDSQTPETTIADFVDCVWEVFDSIYETGGRRFVVLNEAPLEVSPLYAAPSNGGVEESKFWPTKDTYNVTECEQKMLEYTTMVNVALEYGVPFNTMIKKRWPGATFSIFNVHDLMLDIYHNPDGYLESPANVTGYYYICDGEDFSNCDESENSLASFMWYDELHPSQRTDEIIAEEFIKVIDGDSYYGTTCR</sequence>
<dbReference type="GO" id="GO:0016788">
    <property type="term" value="F:hydrolase activity, acting on ester bonds"/>
    <property type="evidence" value="ECO:0007669"/>
    <property type="project" value="InterPro"/>
</dbReference>
<dbReference type="AlphaFoldDB" id="A0AAD5RRK6"/>